<evidence type="ECO:0000313" key="3">
    <source>
        <dbReference type="EMBL" id="ALU95243.1"/>
    </source>
</evidence>
<gene>
    <name evidence="3" type="ORF">WQO_19115</name>
</gene>
<accession>A0A0U3LIZ4</accession>
<proteinExistence type="predicted"/>
<dbReference type="AlphaFoldDB" id="A0A0U3LIZ4"/>
<dbReference type="KEGG" id="sgb:WQO_19115"/>
<protein>
    <submittedName>
        <fullName evidence="3">Uncharacterized protein</fullName>
    </submittedName>
</protein>
<dbReference type="Proteomes" id="UP000064183">
    <property type="component" value="Chromosome"/>
</dbReference>
<evidence type="ECO:0000313" key="4">
    <source>
        <dbReference type="Proteomes" id="UP000064183"/>
    </source>
</evidence>
<organism evidence="3 4">
    <name type="scientific">Streptomyces globisporus C-1027</name>
    <dbReference type="NCBI Taxonomy" id="1172567"/>
    <lineage>
        <taxon>Bacteria</taxon>
        <taxon>Bacillati</taxon>
        <taxon>Actinomycetota</taxon>
        <taxon>Actinomycetes</taxon>
        <taxon>Kitasatosporales</taxon>
        <taxon>Streptomycetaceae</taxon>
        <taxon>Streptomyces</taxon>
    </lineage>
</organism>
<evidence type="ECO:0000256" key="2">
    <source>
        <dbReference type="SAM" id="Phobius"/>
    </source>
</evidence>
<name>A0A0U3LIZ4_STRGL</name>
<feature type="transmembrane region" description="Helical" evidence="2">
    <location>
        <begin position="318"/>
        <end position="338"/>
    </location>
</feature>
<keyword evidence="2" id="KW-1133">Transmembrane helix</keyword>
<feature type="region of interest" description="Disordered" evidence="1">
    <location>
        <begin position="1"/>
        <end position="37"/>
    </location>
</feature>
<feature type="compositionally biased region" description="Pro residues" evidence="1">
    <location>
        <begin position="17"/>
        <end position="30"/>
    </location>
</feature>
<dbReference type="GeneID" id="94022996"/>
<feature type="transmembrane region" description="Helical" evidence="2">
    <location>
        <begin position="57"/>
        <end position="86"/>
    </location>
</feature>
<evidence type="ECO:0000256" key="1">
    <source>
        <dbReference type="SAM" id="MobiDB-lite"/>
    </source>
</evidence>
<keyword evidence="2" id="KW-0812">Transmembrane</keyword>
<feature type="region of interest" description="Disordered" evidence="1">
    <location>
        <begin position="378"/>
        <end position="418"/>
    </location>
</feature>
<feature type="region of interest" description="Disordered" evidence="1">
    <location>
        <begin position="87"/>
        <end position="290"/>
    </location>
</feature>
<feature type="compositionally biased region" description="Basic and acidic residues" evidence="1">
    <location>
        <begin position="229"/>
        <end position="239"/>
    </location>
</feature>
<reference evidence="3 4" key="1">
    <citation type="journal article" date="2012" name="J. Bacteriol.">
        <title>Draft genome sequence of Streptomyces globisporus C-1027, which produces an antitumor antibiotic consisting of a nine-membered enediyne with a chromoprotein.</title>
        <authorList>
            <person name="Wang L."/>
            <person name="Wang S."/>
            <person name="He Q."/>
            <person name="Yu T."/>
            <person name="Li Q."/>
            <person name="Hong B."/>
        </authorList>
    </citation>
    <scope>NUCLEOTIDE SEQUENCE [LARGE SCALE GENOMIC DNA]</scope>
    <source>
        <strain evidence="3 4">C-1027</strain>
    </source>
</reference>
<dbReference type="RefSeq" id="WP_010064767.1">
    <property type="nucleotide sequence ID" value="NZ_CP013738.1"/>
</dbReference>
<feature type="compositionally biased region" description="Low complexity" evidence="1">
    <location>
        <begin position="378"/>
        <end position="388"/>
    </location>
</feature>
<dbReference type="STRING" id="1172567.WQO_19115"/>
<feature type="compositionally biased region" description="Basic residues" evidence="1">
    <location>
        <begin position="87"/>
        <end position="105"/>
    </location>
</feature>
<dbReference type="EMBL" id="CP013738">
    <property type="protein sequence ID" value="ALU95243.1"/>
    <property type="molecule type" value="Genomic_DNA"/>
</dbReference>
<sequence length="532" mass="54693">MTDTTITPEVAPQATPDTPPPAPDPKPAPTAPAVKHTPGGWPVVPLAVTGTNTTASLLATAALVAGPAGLAVAATGAAALGVVAATRKHRANHKTKSSRKARARAPHSAAGLGSVGQSARPNRRGGSGRVPGQSRGGVTHSTGKGAGRGIAKPKRTASGSGLGTGKAGSPKNSAGLRHKSAPAKHASPGTAAGRSGSRAGQVKALRDSARTSSPSRAARRSETTGARRGLADARRDAKTAARTASAGGKGGLGRSVGKAAGRISAAKSAAVQRSRKARDQRTADTVTAARDAVRKAPLRKAARKALRRSTARFQGRRLLAALLAGVLGLVGMVTTPLGRKLGWAWLMYPGRRLYARLTRTAEEQRDQRDEAIVAALGEAEAASDAEAAQQNDQISDTAERPVGPTPAAPTTTPDEGENVSGFRFEEHAAEMETAAQQYDPENAMEILAMVEGLPAALTSVANVMQVLAERADSEFPLEKPVADGFNDIFGALMAAVAVAEDMGPLFRQAHEQDIARHEDPRNGAEAEKGWNV</sequence>
<keyword evidence="2" id="KW-0472">Membrane</keyword>
<feature type="compositionally biased region" description="Low complexity" evidence="1">
    <location>
        <begin position="186"/>
        <end position="200"/>
    </location>
</feature>
<feature type="compositionally biased region" description="Low complexity" evidence="1">
    <location>
        <begin position="255"/>
        <end position="270"/>
    </location>
</feature>